<name>A0A8S5LXC8_9CAUD</name>
<dbReference type="EMBL" id="BK014763">
    <property type="protein sequence ID" value="DAD74686.1"/>
    <property type="molecule type" value="Genomic_DNA"/>
</dbReference>
<protein>
    <submittedName>
        <fullName evidence="1">S protein</fullName>
    </submittedName>
</protein>
<reference evidence="1" key="1">
    <citation type="journal article" date="2021" name="Proc. Natl. Acad. Sci. U.S.A.">
        <title>A Catalog of Tens of Thousands of Viruses from Human Metagenomes Reveals Hidden Associations with Chronic Diseases.</title>
        <authorList>
            <person name="Tisza M.J."/>
            <person name="Buck C.B."/>
        </authorList>
    </citation>
    <scope>NUCLEOTIDE SEQUENCE</scope>
    <source>
        <strain evidence="1">CtOOe6</strain>
    </source>
</reference>
<proteinExistence type="predicted"/>
<accession>A0A8S5LXC8</accession>
<organism evidence="1">
    <name type="scientific">Siphoviridae sp. ctOOe6</name>
    <dbReference type="NCBI Taxonomy" id="2826309"/>
    <lineage>
        <taxon>Viruses</taxon>
        <taxon>Duplodnaviria</taxon>
        <taxon>Heunggongvirae</taxon>
        <taxon>Uroviricota</taxon>
        <taxon>Caudoviricetes</taxon>
    </lineage>
</organism>
<sequence length="30" mass="3812">MTWQKPYNKKLISYGCWAYDMSFYYLNYSF</sequence>
<evidence type="ECO:0000313" key="1">
    <source>
        <dbReference type="EMBL" id="DAD74686.1"/>
    </source>
</evidence>